<evidence type="ECO:0000313" key="1">
    <source>
        <dbReference type="EMBL" id="KAJ3547069.1"/>
    </source>
</evidence>
<protein>
    <submittedName>
        <fullName evidence="1">Uncharacterized protein</fullName>
    </submittedName>
</protein>
<organism evidence="1 2">
    <name type="scientific">Fusarium decemcellulare</name>
    <dbReference type="NCBI Taxonomy" id="57161"/>
    <lineage>
        <taxon>Eukaryota</taxon>
        <taxon>Fungi</taxon>
        <taxon>Dikarya</taxon>
        <taxon>Ascomycota</taxon>
        <taxon>Pezizomycotina</taxon>
        <taxon>Sordariomycetes</taxon>
        <taxon>Hypocreomycetidae</taxon>
        <taxon>Hypocreales</taxon>
        <taxon>Nectriaceae</taxon>
        <taxon>Fusarium</taxon>
        <taxon>Fusarium decemcellulare species complex</taxon>
    </lineage>
</organism>
<reference evidence="1" key="1">
    <citation type="submission" date="2022-08" db="EMBL/GenBank/DDBJ databases">
        <title>Genome Sequence of Fusarium decemcellulare.</title>
        <authorList>
            <person name="Buettner E."/>
        </authorList>
    </citation>
    <scope>NUCLEOTIDE SEQUENCE</scope>
    <source>
        <strain evidence="1">Babe19</strain>
    </source>
</reference>
<keyword evidence="2" id="KW-1185">Reference proteome</keyword>
<name>A0ACC1SVT2_9HYPO</name>
<sequence length="1500" mass="169124">MEVTFGAVGDFISIGVLIKDFIDLLDDSRGSAWEYKSLKQQLTFLRQNLDLAKRSYDEYYNAPEFRDIRDTLESVVDEAERRLEQIAIKVQKYTSTLSQGSTQRTIKRVARKVQWSLEKKETEKFLLDLNRYTSIIQSLQFDAFARLMQRNFDSSQKDQSDTQELMRKLQNDFGDRLASLEDELRAVRTTSSNTQQYLLTMGAVVTMRLDTMAQAVNSLGIVVLRGASGICSLGTSILTLLSTMHNSIMGRLERPPHMGPFFTFEDYLGVDSIILLNFVDSWNAFEGSLYGKFKGRKGGRRVAQNRFLLQDHQTGEEIHRDVHWSLAIVPGSRIDMSLICEVKEDEEEAQSLKCPFPSCGAMCEGVIGTVIKCDSCQQLFRKLPGMSDDEEVPEAPDAPDPRTNDASQASERGLSGTVASHKIKRGLDGKTIARRPRRKLKDSDGAESDSDDTDLAGIKRVTVLPILLHPIRPAPEDLKVDRKFGPSAQQLALDEQAKRAGPLKYNNTSDNIGTASYFVETLKFGTESYFIKPRPRGKNGRLSKSDEAHLRSGTTYVDGKAYFTYQQDSAYEDYPDDKSSYRGAYEFKKTRPDTRRTTKQKQPSTRKATDADARKHNIPIGYSLRNWDPEMEPILLLGSVFDANSLGKWIYDWTVYAHGSATPIADMAGELWLLLIQLSGKVKRSEEVVEKVRSKESRDTVEEFIEAGERLFVKLKRLIKNCERPMLESATKKKRKEKNDSISEGNADGLKEKGTEVSLGAEKDEPQSSSGEPKETATANVRGERTDAKKTNQRLGKSAGVAFVETLFGRDNELGRTERFMQNCNGRRPKCDACDRLGFECLYEQQEGSANVLVPRDLFTALETRVKLLEFKLEQQNERLTTVEGDARRSTRQVRQDSLEVRPQSSDVVVNVEGIRDSSIEQSMTDGMAVSFVGEQDCGFFGPSSNIAFMRHILRAMDKRRPSGRRLSSHASGSEFSPYEGGIVNSSNTLPPSSPSPTRNSFHNINANILPPDSEVQRLIRAYFSNTGLLYPYIYEKDFLDTYERLRAGAFRSNVRRTWLGLLNMILAMATCTSCWENSGSDYRFEQSDMYYRRARELCPAQIFRGTTLETVQYLLLVSQYLQGTQKSVHTWMTHGLAVKAAMSIGLHSGKIASKFTPLEQEIRKRTWSLSMTFGRPCAIPEEYIRLDLPTALPSSNSIPEMQQLSTDFFNASMIVTTLYGSNLGCDEQPSETTMAMSIIQFGQELTEWRNNLPLELSIRNSDDIPHEGEIQDSTKERFCLILSLRYFNVQLLLHRPTFIGSLLKPSKLSHRRQIPVNHVQANFGKTFVQTAENIIDIIHTVLTRPDLGRRFIGAWWFTLYYAFSAALAIFGSLIASQDDGSDDAYNIDRAERAKRFLAKASEALSRMGAQNTVISRCINFLQQLLRAVNNWNPACPQTLEQSTATETITGSDSGSFDLASDLLSTIPTFDSSAVALGDELELGHFFATDFERWLERNHW</sequence>
<gene>
    <name evidence="1" type="ORF">NM208_g1698</name>
</gene>
<dbReference type="EMBL" id="JANRMS010000091">
    <property type="protein sequence ID" value="KAJ3547069.1"/>
    <property type="molecule type" value="Genomic_DNA"/>
</dbReference>
<comment type="caution">
    <text evidence="1">The sequence shown here is derived from an EMBL/GenBank/DDBJ whole genome shotgun (WGS) entry which is preliminary data.</text>
</comment>
<proteinExistence type="predicted"/>
<dbReference type="Proteomes" id="UP001148629">
    <property type="component" value="Unassembled WGS sequence"/>
</dbReference>
<evidence type="ECO:0000313" key="2">
    <source>
        <dbReference type="Proteomes" id="UP001148629"/>
    </source>
</evidence>
<accession>A0ACC1SVT2</accession>